<protein>
    <submittedName>
        <fullName evidence="1">Uncharacterized protein</fullName>
    </submittedName>
</protein>
<reference evidence="1 2" key="1">
    <citation type="journal article" date="2013" name="PLoS Genet.">
        <title>The genome and development-dependent transcriptomes of Pyronema confluens: a window into fungal evolution.</title>
        <authorList>
            <person name="Traeger S."/>
            <person name="Altegoer F."/>
            <person name="Freitag M."/>
            <person name="Gabaldon T."/>
            <person name="Kempken F."/>
            <person name="Kumar A."/>
            <person name="Marcet-Houben M."/>
            <person name="Poggeler S."/>
            <person name="Stajich J.E."/>
            <person name="Nowrousian M."/>
        </authorList>
    </citation>
    <scope>NUCLEOTIDE SEQUENCE [LARGE SCALE GENOMIC DNA]</scope>
    <source>
        <strain evidence="2">CBS 100304</strain>
        <tissue evidence="1">Vegetative mycelium</tissue>
    </source>
</reference>
<sequence length="95" mass="10806">MDNRSKIVKTLEDMRDNWETHYHVQHIDGVDGDDIEGLASGILELLDDNDQRKGLRNLINLTSRIADKFHLVPPDTVENTDPRASQISIYQAGIH</sequence>
<proteinExistence type="predicted"/>
<dbReference type="AlphaFoldDB" id="U4L4G2"/>
<organism evidence="1 2">
    <name type="scientific">Pyronema omphalodes (strain CBS 100304)</name>
    <name type="common">Pyronema confluens</name>
    <dbReference type="NCBI Taxonomy" id="1076935"/>
    <lineage>
        <taxon>Eukaryota</taxon>
        <taxon>Fungi</taxon>
        <taxon>Dikarya</taxon>
        <taxon>Ascomycota</taxon>
        <taxon>Pezizomycotina</taxon>
        <taxon>Pezizomycetes</taxon>
        <taxon>Pezizales</taxon>
        <taxon>Pyronemataceae</taxon>
        <taxon>Pyronema</taxon>
    </lineage>
</organism>
<dbReference type="Proteomes" id="UP000018144">
    <property type="component" value="Unassembled WGS sequence"/>
</dbReference>
<evidence type="ECO:0000313" key="2">
    <source>
        <dbReference type="Proteomes" id="UP000018144"/>
    </source>
</evidence>
<keyword evidence="2" id="KW-1185">Reference proteome</keyword>
<dbReference type="EMBL" id="HF935340">
    <property type="protein sequence ID" value="CCX07193.1"/>
    <property type="molecule type" value="Genomic_DNA"/>
</dbReference>
<name>U4L4G2_PYROM</name>
<gene>
    <name evidence="1" type="ORF">PCON_06782</name>
</gene>
<evidence type="ECO:0000313" key="1">
    <source>
        <dbReference type="EMBL" id="CCX07193.1"/>
    </source>
</evidence>
<accession>U4L4G2</accession>